<dbReference type="CDD" id="cd07750">
    <property type="entry name" value="PolyPPase_VTC_like"/>
    <property type="match status" value="1"/>
</dbReference>
<feature type="domain" description="VTC" evidence="1">
    <location>
        <begin position="12"/>
        <end position="230"/>
    </location>
</feature>
<organism evidence="2 3">
    <name type="scientific">Streptococcus panodentis</name>
    <dbReference type="NCBI Taxonomy" id="1581472"/>
    <lineage>
        <taxon>Bacteria</taxon>
        <taxon>Bacillati</taxon>
        <taxon>Bacillota</taxon>
        <taxon>Bacilli</taxon>
        <taxon>Lactobacillales</taxon>
        <taxon>Streptococcaceae</taxon>
        <taxon>Streptococcus</taxon>
    </lineage>
</organism>
<evidence type="ECO:0000313" key="3">
    <source>
        <dbReference type="Proteomes" id="UP001519349"/>
    </source>
</evidence>
<sequence length="238" mass="27968">MAKKTIKKNFQRFESKYIIRKETLLDLLQEFEGYLVEDEHAYSTINNLYYDTPTYQIIRETLENPYFDEKLRLRTYEEYPTEGSQVFLEIKKKMRGIVYKRRIVSNLLTAEAYLDGDRSQLEDSQIREEIDWLAQHFGEIGPMMLICYNRYSMKGLEDAAVRITFDHDLTYRPYDLSLLDGRHGDPLLPADHVIMEVKLPGACPAWLSDILERYQLTPASFSKYGVAYQKAADYIPSK</sequence>
<name>A0ABS5AUM2_9STRE</name>
<dbReference type="Proteomes" id="UP001519349">
    <property type="component" value="Unassembled WGS sequence"/>
</dbReference>
<dbReference type="InterPro" id="IPR042267">
    <property type="entry name" value="VTC_sf"/>
</dbReference>
<accession>A0ABS5AUM2</accession>
<gene>
    <name evidence="2" type="ORF">DHL47_02815</name>
</gene>
<protein>
    <submittedName>
        <fullName evidence="2">Molecular chaperone</fullName>
    </submittedName>
</protein>
<dbReference type="Gene3D" id="3.20.100.30">
    <property type="entry name" value="VTC, catalytic tunnel domain"/>
    <property type="match status" value="1"/>
</dbReference>
<comment type="caution">
    <text evidence="2">The sequence shown here is derived from an EMBL/GenBank/DDBJ whole genome shotgun (WGS) entry which is preliminary data.</text>
</comment>
<dbReference type="InterPro" id="IPR018966">
    <property type="entry name" value="VTC_domain"/>
</dbReference>
<evidence type="ECO:0000259" key="1">
    <source>
        <dbReference type="Pfam" id="PF09359"/>
    </source>
</evidence>
<dbReference type="RefSeq" id="WP_128835174.1">
    <property type="nucleotide sequence ID" value="NZ_QFAY01000004.1"/>
</dbReference>
<reference evidence="2 3" key="1">
    <citation type="submission" date="2018-05" db="EMBL/GenBank/DDBJ databases">
        <title>Draft genome sequence of Streptococcus panodentis CCUG 70867T.</title>
        <authorList>
            <person name="Salva-Serra F."/>
            <person name="Mendez V."/>
            <person name="Jaen-Luchoro D."/>
            <person name="Gonzales-Siles L."/>
            <person name="Karlsson R."/>
            <person name="Engstrom-Jakobsson H."/>
            <person name="Busquets A."/>
            <person name="Gomila M."/>
            <person name="Pineiro-Iglesias B."/>
            <person name="Bennasar-Figueras A."/>
            <person name="Seeger M."/>
            <person name="Moore E."/>
        </authorList>
    </citation>
    <scope>NUCLEOTIDE SEQUENCE [LARGE SCALE GENOMIC DNA]</scope>
    <source>
        <strain evidence="2 3">CCUG 70867</strain>
    </source>
</reference>
<evidence type="ECO:0000313" key="2">
    <source>
        <dbReference type="EMBL" id="MBP2620278.1"/>
    </source>
</evidence>
<proteinExistence type="predicted"/>
<keyword evidence="3" id="KW-1185">Reference proteome</keyword>
<dbReference type="EMBL" id="QFAY01000004">
    <property type="protein sequence ID" value="MBP2620278.1"/>
    <property type="molecule type" value="Genomic_DNA"/>
</dbReference>
<dbReference type="Pfam" id="PF09359">
    <property type="entry name" value="VTC"/>
    <property type="match status" value="1"/>
</dbReference>